<comment type="caution">
    <text evidence="2">The sequence shown here is derived from an EMBL/GenBank/DDBJ whole genome shotgun (WGS) entry which is preliminary data.</text>
</comment>
<dbReference type="EMBL" id="JARTFS010000013">
    <property type="protein sequence ID" value="MED4403062.1"/>
    <property type="molecule type" value="Genomic_DNA"/>
</dbReference>
<dbReference type="Proteomes" id="UP001342826">
    <property type="component" value="Unassembled WGS sequence"/>
</dbReference>
<keyword evidence="1" id="KW-0812">Transmembrane</keyword>
<sequence>MPAIYTIYVSFILGMSLKLLFSWAIEYSFINSVTESTNTNKFEQIDKQFLKRKEQIHAIDKWITRIIRRKESPPDDKEDHFLLHI</sequence>
<evidence type="ECO:0000313" key="2">
    <source>
        <dbReference type="EMBL" id="MED4403062.1"/>
    </source>
</evidence>
<dbReference type="RefSeq" id="WP_156483958.1">
    <property type="nucleotide sequence ID" value="NZ_JARTFS010000013.1"/>
</dbReference>
<keyword evidence="1" id="KW-0472">Membrane</keyword>
<accession>A0ABU6P136</accession>
<protein>
    <submittedName>
        <fullName evidence="2">Uncharacterized protein</fullName>
    </submittedName>
</protein>
<keyword evidence="3" id="KW-1185">Reference proteome</keyword>
<gene>
    <name evidence="2" type="ORF">P9271_17280</name>
</gene>
<organism evidence="2 3">
    <name type="scientific">Metabacillus fastidiosus</name>
    <dbReference type="NCBI Taxonomy" id="1458"/>
    <lineage>
        <taxon>Bacteria</taxon>
        <taxon>Bacillati</taxon>
        <taxon>Bacillota</taxon>
        <taxon>Bacilli</taxon>
        <taxon>Bacillales</taxon>
        <taxon>Bacillaceae</taxon>
        <taxon>Metabacillus</taxon>
    </lineage>
</organism>
<keyword evidence="1" id="KW-1133">Transmembrane helix</keyword>
<feature type="transmembrane region" description="Helical" evidence="1">
    <location>
        <begin position="6"/>
        <end position="25"/>
    </location>
</feature>
<reference evidence="2 3" key="1">
    <citation type="submission" date="2023-03" db="EMBL/GenBank/DDBJ databases">
        <title>Bacillus Genome Sequencing.</title>
        <authorList>
            <person name="Dunlap C."/>
        </authorList>
    </citation>
    <scope>NUCLEOTIDE SEQUENCE [LARGE SCALE GENOMIC DNA]</scope>
    <source>
        <strain evidence="2 3">NRS-1717</strain>
    </source>
</reference>
<proteinExistence type="predicted"/>
<evidence type="ECO:0000256" key="1">
    <source>
        <dbReference type="SAM" id="Phobius"/>
    </source>
</evidence>
<name>A0ABU6P136_9BACI</name>
<evidence type="ECO:0000313" key="3">
    <source>
        <dbReference type="Proteomes" id="UP001342826"/>
    </source>
</evidence>